<gene>
    <name evidence="2" type="ORF">TRIADDRAFT_58640</name>
</gene>
<dbReference type="KEGG" id="tad:TRIADDRAFT_58640"/>
<dbReference type="GeneID" id="6755829"/>
<feature type="compositionally biased region" description="Basic and acidic residues" evidence="1">
    <location>
        <begin position="785"/>
        <end position="796"/>
    </location>
</feature>
<reference evidence="2 3" key="1">
    <citation type="journal article" date="2008" name="Nature">
        <title>The Trichoplax genome and the nature of placozoans.</title>
        <authorList>
            <person name="Srivastava M."/>
            <person name="Begovic E."/>
            <person name="Chapman J."/>
            <person name="Putnam N.H."/>
            <person name="Hellsten U."/>
            <person name="Kawashima T."/>
            <person name="Kuo A."/>
            <person name="Mitros T."/>
            <person name="Salamov A."/>
            <person name="Carpenter M.L."/>
            <person name="Signorovitch A.Y."/>
            <person name="Moreno M.A."/>
            <person name="Kamm K."/>
            <person name="Grimwood J."/>
            <person name="Schmutz J."/>
            <person name="Shapiro H."/>
            <person name="Grigoriev I.V."/>
            <person name="Buss L.W."/>
            <person name="Schierwater B."/>
            <person name="Dellaporta S.L."/>
            <person name="Rokhsar D.S."/>
        </authorList>
    </citation>
    <scope>NUCLEOTIDE SEQUENCE [LARGE SCALE GENOMIC DNA]</scope>
    <source>
        <strain evidence="2 3">Grell-BS-1999</strain>
    </source>
</reference>
<dbReference type="OrthoDB" id="195843at2759"/>
<dbReference type="EMBL" id="DS985248">
    <property type="protein sequence ID" value="EDV22931.1"/>
    <property type="molecule type" value="Genomic_DNA"/>
</dbReference>
<evidence type="ECO:0000313" key="2">
    <source>
        <dbReference type="EMBL" id="EDV22931.1"/>
    </source>
</evidence>
<keyword evidence="3" id="KW-1185">Reference proteome</keyword>
<feature type="region of interest" description="Disordered" evidence="1">
    <location>
        <begin position="1"/>
        <end position="52"/>
    </location>
</feature>
<name>B3S394_TRIAD</name>
<dbReference type="GO" id="GO:0019902">
    <property type="term" value="F:phosphatase binding"/>
    <property type="evidence" value="ECO:0000318"/>
    <property type="project" value="GO_Central"/>
</dbReference>
<dbReference type="HOGENOM" id="CLU_312247_0_0_1"/>
<evidence type="ECO:0008006" key="4">
    <source>
        <dbReference type="Google" id="ProtNLM"/>
    </source>
</evidence>
<dbReference type="InterPro" id="IPR052270">
    <property type="entry name" value="CACF_protein"/>
</dbReference>
<sequence>MDKGNKLHAVSEPKSDPPKHEKDQPLSRKLETSRRLQGKPEKKKPQLVKRKSANEVKNVKVILQASTGGEKQLKSSLHTKAIKTKKHVKFTANIEHHDQKLRALRVRVICRKFAYKWIRFTYGRIRPSVARSHHYNKLLASCMKQWKEFWWTSCKEWKLIVRADYHSRRYWKNWCATYKTTVSNYHLNLIALHHWAEVLLKRKLTFDALRLYAVKKRLHRYRTIEADDFQAFKKSNQTADLESLETQQYVKAEAFFILKALPSEILQAKMFYKWLTLYHLNQDVKVMLESDLALSIRNHKALKQTFQHWRNSKNMLLASGFMDESFYCRKHRMELAIKRYRLRCISKCWKGWIKYTLERKRKYKEYFKANHHYSVALLSKTMDEWKSYNVLWGEINTKVADLAASKRILLLRDGFKQWRVAIRTIKELKAIETECNKIYHKNLLRKVLSNWYNYLSERTIEKQMQRTKLEEARIQLKASKLARIFSHWRISKNEIVKMRQKMEIVVNYDNRKCLRNAFMKWNKYVKLCFRKEAFKAWLGYTKYKKDKAARFSKATEMRQQYLLKTGIVAWLRIGDEIAQQKKLAVSKRESESLYRIYHVVYKFARHWMYVTFSKQPTVRNLSAIPVPPLLIEDEGTSSNEKLEVTESFPSLQYLRDKQVKRRRPRIPDYLHSEYSNASNETAAVRLAAVKNRKVARIPSHLGKNEALVRTLDAIDANILPRKTPQPLIKEIPVPVHDYLDPVELKTDRDQLSHKISDSSSYQYVNKDGAKNKGLPRAINPVKLKTDRDQLSRKKSDSSSYQFIDEGAENKNLPYEINPTEQKTYGNQLSQKTLDSSLYQFINKEGAENKSLQWEILQIKDELQDFERLKLEYNCCIESRRDILNRLEQETNDDRVIDLDGRLKQINMLLDIQKAKLECNRPRIQQLLSHIRTLLRQHSTS</sequence>
<feature type="region of interest" description="Disordered" evidence="1">
    <location>
        <begin position="785"/>
        <end position="804"/>
    </location>
</feature>
<dbReference type="CTD" id="6755829"/>
<dbReference type="AlphaFoldDB" id="B3S394"/>
<evidence type="ECO:0000313" key="3">
    <source>
        <dbReference type="Proteomes" id="UP000009022"/>
    </source>
</evidence>
<dbReference type="STRING" id="10228.B3S394"/>
<feature type="compositionally biased region" description="Basic and acidic residues" evidence="1">
    <location>
        <begin position="1"/>
        <end position="44"/>
    </location>
</feature>
<proteinExistence type="predicted"/>
<dbReference type="PANTHER" id="PTHR22028:SF4">
    <property type="entry name" value="PROTEIN SFI1 HOMOLOG"/>
    <property type="match status" value="1"/>
</dbReference>
<dbReference type="Proteomes" id="UP000009022">
    <property type="component" value="Unassembled WGS sequence"/>
</dbReference>
<accession>B3S394</accession>
<dbReference type="PANTHER" id="PTHR22028">
    <property type="entry name" value="SFI1 SPINDLE BODY DOMAIN-CONTAINING PROTEIN-RELATED"/>
    <property type="match status" value="1"/>
</dbReference>
<evidence type="ECO:0000256" key="1">
    <source>
        <dbReference type="SAM" id="MobiDB-lite"/>
    </source>
</evidence>
<protein>
    <recommendedName>
        <fullName evidence="4">Sfi1 spindle body domain-containing protein</fullName>
    </recommendedName>
</protein>
<dbReference type="RefSeq" id="XP_002114797.1">
    <property type="nucleotide sequence ID" value="XM_002114761.1"/>
</dbReference>
<dbReference type="PhylomeDB" id="B3S394"/>
<dbReference type="eggNOG" id="KOG4775">
    <property type="taxonomic scope" value="Eukaryota"/>
</dbReference>
<dbReference type="InParanoid" id="B3S394"/>
<organism evidence="2 3">
    <name type="scientific">Trichoplax adhaerens</name>
    <name type="common">Trichoplax reptans</name>
    <dbReference type="NCBI Taxonomy" id="10228"/>
    <lineage>
        <taxon>Eukaryota</taxon>
        <taxon>Metazoa</taxon>
        <taxon>Placozoa</taxon>
        <taxon>Uniplacotomia</taxon>
        <taxon>Trichoplacea</taxon>
        <taxon>Trichoplacidae</taxon>
        <taxon>Trichoplax</taxon>
    </lineage>
</organism>